<evidence type="ECO:0000256" key="2">
    <source>
        <dbReference type="ARBA" id="ARBA00022737"/>
    </source>
</evidence>
<dbReference type="Pfam" id="PF13243">
    <property type="entry name" value="SQHop_cyclase_C"/>
    <property type="match status" value="1"/>
</dbReference>
<keyword evidence="4" id="KW-0413">Isomerase</keyword>
<comment type="similarity">
    <text evidence="1">Belongs to the terpene cyclase/mutase family.</text>
</comment>
<organism evidence="4 5">
    <name type="scientific">Medicago truncatula</name>
    <name type="common">Barrel medic</name>
    <name type="synonym">Medicago tribuloides</name>
    <dbReference type="NCBI Taxonomy" id="3880"/>
    <lineage>
        <taxon>Eukaryota</taxon>
        <taxon>Viridiplantae</taxon>
        <taxon>Streptophyta</taxon>
        <taxon>Embryophyta</taxon>
        <taxon>Tracheophyta</taxon>
        <taxon>Spermatophyta</taxon>
        <taxon>Magnoliopsida</taxon>
        <taxon>eudicotyledons</taxon>
        <taxon>Gunneridae</taxon>
        <taxon>Pentapetalae</taxon>
        <taxon>rosids</taxon>
        <taxon>fabids</taxon>
        <taxon>Fabales</taxon>
        <taxon>Fabaceae</taxon>
        <taxon>Papilionoideae</taxon>
        <taxon>50 kb inversion clade</taxon>
        <taxon>NPAAA clade</taxon>
        <taxon>Hologalegina</taxon>
        <taxon>IRL clade</taxon>
        <taxon>Trifolieae</taxon>
        <taxon>Medicago</taxon>
    </lineage>
</organism>
<dbReference type="PROSITE" id="PS01074">
    <property type="entry name" value="TERPENE_SYNTHASES"/>
    <property type="match status" value="1"/>
</dbReference>
<dbReference type="PANTHER" id="PTHR11764">
    <property type="entry name" value="TERPENE CYCLASE/MUTASE FAMILY MEMBER"/>
    <property type="match status" value="1"/>
</dbReference>
<feature type="domain" description="Squalene cyclase C-terminal" evidence="3">
    <location>
        <begin position="21"/>
        <end position="232"/>
    </location>
</feature>
<evidence type="ECO:0000313" key="5">
    <source>
        <dbReference type="Proteomes" id="UP000265566"/>
    </source>
</evidence>
<dbReference type="InterPro" id="IPR032696">
    <property type="entry name" value="SQ_cyclase_C"/>
</dbReference>
<dbReference type="SUPFAM" id="SSF48239">
    <property type="entry name" value="Terpenoid cyclases/Protein prenyltransferases"/>
    <property type="match status" value="1"/>
</dbReference>
<dbReference type="GO" id="GO:0005811">
    <property type="term" value="C:lipid droplet"/>
    <property type="evidence" value="ECO:0007669"/>
    <property type="project" value="InterPro"/>
</dbReference>
<dbReference type="Proteomes" id="UP000265566">
    <property type="component" value="Chromosome 6"/>
</dbReference>
<protein>
    <submittedName>
        <fullName evidence="4">Putative lupeol synthase</fullName>
        <ecNumber evidence="4">5.4.99.41</ecNumber>
    </submittedName>
</protein>
<reference evidence="5" key="1">
    <citation type="journal article" date="2018" name="Nat. Plants">
        <title>Whole-genome landscape of Medicago truncatula symbiotic genes.</title>
        <authorList>
            <person name="Pecrix Y."/>
            <person name="Staton S.E."/>
            <person name="Sallet E."/>
            <person name="Lelandais-Briere C."/>
            <person name="Moreau S."/>
            <person name="Carrere S."/>
            <person name="Blein T."/>
            <person name="Jardinaud M.F."/>
            <person name="Latrasse D."/>
            <person name="Zouine M."/>
            <person name="Zahm M."/>
            <person name="Kreplak J."/>
            <person name="Mayjonade B."/>
            <person name="Satge C."/>
            <person name="Perez M."/>
            <person name="Cauet S."/>
            <person name="Marande W."/>
            <person name="Chantry-Darmon C."/>
            <person name="Lopez-Roques C."/>
            <person name="Bouchez O."/>
            <person name="Berard A."/>
            <person name="Debelle F."/>
            <person name="Munos S."/>
            <person name="Bendahmane A."/>
            <person name="Berges H."/>
            <person name="Niebel A."/>
            <person name="Buitink J."/>
            <person name="Frugier F."/>
            <person name="Benhamed M."/>
            <person name="Crespi M."/>
            <person name="Gouzy J."/>
            <person name="Gamas P."/>
        </authorList>
    </citation>
    <scope>NUCLEOTIDE SEQUENCE [LARGE SCALE GENOMIC DNA]</scope>
    <source>
        <strain evidence="5">cv. Jemalong A17</strain>
    </source>
</reference>
<dbReference type="EMBL" id="PSQE01000006">
    <property type="protein sequence ID" value="RHN51002.1"/>
    <property type="molecule type" value="Genomic_DNA"/>
</dbReference>
<gene>
    <name evidence="4" type="ORF">MtrunA17_Chr6g0463651</name>
</gene>
<evidence type="ECO:0000256" key="1">
    <source>
        <dbReference type="ARBA" id="ARBA00009755"/>
    </source>
</evidence>
<dbReference type="PANTHER" id="PTHR11764:SF19">
    <property type="entry name" value="TERPENE CYCLASE_MUTASE FAMILY MEMBER"/>
    <property type="match status" value="1"/>
</dbReference>
<dbReference type="GO" id="GO:0042299">
    <property type="term" value="F:lupeol synthase activity"/>
    <property type="evidence" value="ECO:0007669"/>
    <property type="project" value="UniProtKB-EC"/>
</dbReference>
<dbReference type="InterPro" id="IPR018333">
    <property type="entry name" value="Squalene_cyclase"/>
</dbReference>
<evidence type="ECO:0000313" key="4">
    <source>
        <dbReference type="EMBL" id="RHN51002.1"/>
    </source>
</evidence>
<sequence length="253" mass="28584">MQAALLLSQMPSDLVGEKLETERLYDAVNVILSLQSGNGGFPAWEPQKAYRWLEKLNPSEVFEDSLVEKEYVECTGSALQALALFTKLYPKHRTKEIHNSIAKAISYIEHTQNPDGSWYGCWGICYLYGTWFAVEGLSACGKNYHNSPSLQKACKFLLSKQLPNGGWGESYLSCQNKVYTNLEDNRANLVQTSWALLSLIGAGQAEIEATPIHHGMKLLINSQMDDGDFPQQVIIFIYLFNKSIKYFSYYLKI</sequence>
<evidence type="ECO:0000259" key="3">
    <source>
        <dbReference type="Pfam" id="PF13243"/>
    </source>
</evidence>
<name>A0A396HCF1_MEDTR</name>
<dbReference type="GO" id="GO:0016104">
    <property type="term" value="P:triterpenoid biosynthetic process"/>
    <property type="evidence" value="ECO:0007669"/>
    <property type="project" value="InterPro"/>
</dbReference>
<accession>A0A396HCF1</accession>
<comment type="caution">
    <text evidence="4">The sequence shown here is derived from an EMBL/GenBank/DDBJ whole genome shotgun (WGS) entry which is preliminary data.</text>
</comment>
<dbReference type="InterPro" id="IPR008930">
    <property type="entry name" value="Terpenoid_cyclase/PrenylTrfase"/>
</dbReference>
<proteinExistence type="inferred from homology"/>
<keyword evidence="2" id="KW-0677">Repeat</keyword>
<dbReference type="EC" id="5.4.99.41" evidence="4"/>
<dbReference type="Gramene" id="rna35362">
    <property type="protein sequence ID" value="RHN51002.1"/>
    <property type="gene ID" value="gene35362"/>
</dbReference>
<dbReference type="Gene3D" id="1.50.10.20">
    <property type="match status" value="1"/>
</dbReference>
<dbReference type="AlphaFoldDB" id="A0A396HCF1"/>
<dbReference type="InterPro" id="IPR002365">
    <property type="entry name" value="Terpene_synthase_CS"/>
</dbReference>